<evidence type="ECO:0000256" key="4">
    <source>
        <dbReference type="ARBA" id="ARBA00022691"/>
    </source>
</evidence>
<evidence type="ECO:0000256" key="6">
    <source>
        <dbReference type="PROSITE-ProRule" id="PRU01023"/>
    </source>
</evidence>
<feature type="active site" description="Nucleophile" evidence="6">
    <location>
        <position position="231"/>
    </location>
</feature>
<dbReference type="InterPro" id="IPR023267">
    <property type="entry name" value="RCMT"/>
</dbReference>
<feature type="binding site" evidence="6">
    <location>
        <position position="176"/>
    </location>
    <ligand>
        <name>S-adenosyl-L-methionine</name>
        <dbReference type="ChEBI" id="CHEBI:59789"/>
    </ligand>
</feature>
<evidence type="ECO:0000313" key="8">
    <source>
        <dbReference type="EMBL" id="MCX2819529.1"/>
    </source>
</evidence>
<dbReference type="RefSeq" id="WP_266087862.1">
    <property type="nucleotide sequence ID" value="NZ_RKLV01000009.1"/>
</dbReference>
<evidence type="ECO:0000259" key="7">
    <source>
        <dbReference type="PROSITE" id="PS51686"/>
    </source>
</evidence>
<dbReference type="AlphaFoldDB" id="A0A9Q4GGV3"/>
<dbReference type="Pfam" id="PF01189">
    <property type="entry name" value="Methyltr_RsmB-F"/>
    <property type="match status" value="1"/>
</dbReference>
<dbReference type="PANTHER" id="PTHR22807:SF74">
    <property type="entry name" value="TRNA (CYTOSINE(48)-C(5))-METHYLTRANSFERASE"/>
    <property type="match status" value="1"/>
</dbReference>
<feature type="binding site" evidence="6">
    <location>
        <position position="133"/>
    </location>
    <ligand>
        <name>S-adenosyl-L-methionine</name>
        <dbReference type="ChEBI" id="CHEBI:59789"/>
    </ligand>
</feature>
<dbReference type="Gene3D" id="3.30.70.1170">
    <property type="entry name" value="Sun protein, domain 3"/>
    <property type="match status" value="1"/>
</dbReference>
<evidence type="ECO:0000256" key="1">
    <source>
        <dbReference type="ARBA" id="ARBA00022490"/>
    </source>
</evidence>
<reference evidence="8" key="1">
    <citation type="submission" date="2022-09" db="EMBL/GenBank/DDBJ databases">
        <title>Haloadaptaus new haloarchaeum isolated from saline soil.</title>
        <authorList>
            <person name="Duran-Viseras A."/>
            <person name="Sanchez-Porro C."/>
            <person name="Ventosa A."/>
        </authorList>
    </citation>
    <scope>NUCLEOTIDE SEQUENCE</scope>
    <source>
        <strain evidence="8">F3-133</strain>
    </source>
</reference>
<dbReference type="Pfam" id="PF17125">
    <property type="entry name" value="Methyltr_RsmF_N"/>
    <property type="match status" value="1"/>
</dbReference>
<keyword evidence="9" id="KW-1185">Reference proteome</keyword>
<evidence type="ECO:0000256" key="2">
    <source>
        <dbReference type="ARBA" id="ARBA00022603"/>
    </source>
</evidence>
<dbReference type="InterPro" id="IPR029063">
    <property type="entry name" value="SAM-dependent_MTases_sf"/>
</dbReference>
<keyword evidence="3 6" id="KW-0808">Transferase</keyword>
<dbReference type="GO" id="GO:0030488">
    <property type="term" value="P:tRNA methylation"/>
    <property type="evidence" value="ECO:0007669"/>
    <property type="project" value="TreeGrafter"/>
</dbReference>
<comment type="caution">
    <text evidence="8">The sequence shown here is derived from an EMBL/GenBank/DDBJ whole genome shotgun (WGS) entry which is preliminary data.</text>
</comment>
<comment type="similarity">
    <text evidence="6">Belongs to the class I-like SAM-binding methyltransferase superfamily. RsmB/NOP family.</text>
</comment>
<dbReference type="GO" id="GO:0016428">
    <property type="term" value="F:tRNA (cytidine-5-)-methyltransferase activity"/>
    <property type="evidence" value="ECO:0007669"/>
    <property type="project" value="TreeGrafter"/>
</dbReference>
<name>A0A9Q4GGV3_9EURY</name>
<accession>A0A9Q4GGV3</accession>
<gene>
    <name evidence="8" type="ORF">EGH25_09225</name>
</gene>
<evidence type="ECO:0000313" key="9">
    <source>
        <dbReference type="Proteomes" id="UP001149411"/>
    </source>
</evidence>
<dbReference type="SUPFAM" id="SSF53335">
    <property type="entry name" value="S-adenosyl-L-methionine-dependent methyltransferases"/>
    <property type="match status" value="1"/>
</dbReference>
<dbReference type="PANTHER" id="PTHR22807">
    <property type="entry name" value="NOP2 YEAST -RELATED NOL1/NOP2/FMU SUN DOMAIN-CONTAINING"/>
    <property type="match status" value="1"/>
</dbReference>
<organism evidence="8 9">
    <name type="scientific">Halorutilus salinus</name>
    <dbReference type="NCBI Taxonomy" id="2487751"/>
    <lineage>
        <taxon>Archaea</taxon>
        <taxon>Methanobacteriati</taxon>
        <taxon>Methanobacteriota</taxon>
        <taxon>Stenosarchaea group</taxon>
        <taxon>Halobacteria</taxon>
        <taxon>Halorutilales</taxon>
        <taxon>Halorutilaceae</taxon>
        <taxon>Halorutilus</taxon>
    </lineage>
</organism>
<protein>
    <submittedName>
        <fullName evidence="8">RsmB/NOP family class I SAM-dependent RNA methyltransferase</fullName>
    </submittedName>
</protein>
<keyword evidence="2 6" id="KW-0489">Methyltransferase</keyword>
<dbReference type="Proteomes" id="UP001149411">
    <property type="component" value="Unassembled WGS sequence"/>
</dbReference>
<sequence length="308" mass="33149">MTLERYRSIVDGYEAFVEACEKPVPRTGRVNPAKSSFGEVRDSLTAAGFGVDRFDWFADGFRIDEPDDAKVGNTVAHYLGWIAVQEEVSMLPPVVLRRSEVSLGDGLVLDICAAPGSKTTQVAAHSAGVVANDDNVGRIAALRNNTDRLGLTNVAVTSYDGRRFPGGVDFDAALVDVPCTSEGTVRKNPEYSEAGAVSDDERASVSGVQKGILTRALKLVRDGGRVVYSTCTFAPEENEAVVDHAVRNDDARVVPFDVGLGSSPGVTEWQGETYADPVRDTRRFYPHQNDTGGFYVALLEPTTDTVSP</sequence>
<dbReference type="InterPro" id="IPR031341">
    <property type="entry name" value="Methyltr_RsmF_N"/>
</dbReference>
<feature type="binding site" evidence="6">
    <location>
        <position position="160"/>
    </location>
    <ligand>
        <name>S-adenosyl-L-methionine</name>
        <dbReference type="ChEBI" id="CHEBI:59789"/>
    </ligand>
</feature>
<keyword evidence="5 6" id="KW-0694">RNA-binding</keyword>
<evidence type="ECO:0000256" key="5">
    <source>
        <dbReference type="ARBA" id="ARBA00022884"/>
    </source>
</evidence>
<dbReference type="Gene3D" id="3.40.50.150">
    <property type="entry name" value="Vaccinia Virus protein VP39"/>
    <property type="match status" value="1"/>
</dbReference>
<dbReference type="EMBL" id="RKLV01000009">
    <property type="protein sequence ID" value="MCX2819529.1"/>
    <property type="molecule type" value="Genomic_DNA"/>
</dbReference>
<dbReference type="PROSITE" id="PS51686">
    <property type="entry name" value="SAM_MT_RSMB_NOP"/>
    <property type="match status" value="1"/>
</dbReference>
<dbReference type="InterPro" id="IPR049560">
    <property type="entry name" value="MeTrfase_RsmB-F_NOP2_cat"/>
</dbReference>
<dbReference type="PRINTS" id="PR02008">
    <property type="entry name" value="RCMTFAMILY"/>
</dbReference>
<keyword evidence="4 6" id="KW-0949">S-adenosyl-L-methionine</keyword>
<feature type="domain" description="SAM-dependent MTase RsmB/NOP-type" evidence="7">
    <location>
        <begin position="16"/>
        <end position="302"/>
    </location>
</feature>
<proteinExistence type="inferred from homology"/>
<keyword evidence="1" id="KW-0963">Cytoplasm</keyword>
<dbReference type="InterPro" id="IPR001678">
    <property type="entry name" value="MeTrfase_RsmB-F_NOP2_dom"/>
</dbReference>
<dbReference type="GO" id="GO:0003723">
    <property type="term" value="F:RNA binding"/>
    <property type="evidence" value="ECO:0007669"/>
    <property type="project" value="UniProtKB-UniRule"/>
</dbReference>
<evidence type="ECO:0000256" key="3">
    <source>
        <dbReference type="ARBA" id="ARBA00022679"/>
    </source>
</evidence>
<feature type="binding site" evidence="6">
    <location>
        <begin position="112"/>
        <end position="118"/>
    </location>
    <ligand>
        <name>S-adenosyl-L-methionine</name>
        <dbReference type="ChEBI" id="CHEBI:59789"/>
    </ligand>
</feature>